<keyword evidence="2" id="KW-0964">Secreted</keyword>
<feature type="compositionally biased region" description="Basic and acidic residues" evidence="5">
    <location>
        <begin position="2266"/>
        <end position="2279"/>
    </location>
</feature>
<evidence type="ECO:0000313" key="7">
    <source>
        <dbReference type="Proteomes" id="UP001139971"/>
    </source>
</evidence>
<evidence type="ECO:0000256" key="5">
    <source>
        <dbReference type="SAM" id="MobiDB-lite"/>
    </source>
</evidence>
<dbReference type="Pfam" id="PF13517">
    <property type="entry name" value="FG-GAP_3"/>
    <property type="match status" value="1"/>
</dbReference>
<dbReference type="InterPro" id="IPR031325">
    <property type="entry name" value="RHS_repeat"/>
</dbReference>
<comment type="caution">
    <text evidence="6">The sequence shown here is derived from an EMBL/GenBank/DDBJ whole genome shotgun (WGS) entry which is preliminary data.</text>
</comment>
<dbReference type="PANTHER" id="PTHR32305:SF17">
    <property type="entry name" value="TRNA NUCLEASE WAPA"/>
    <property type="match status" value="1"/>
</dbReference>
<name>A0A9X4BHM2_9GAMM</name>
<dbReference type="NCBIfam" id="TIGR03696">
    <property type="entry name" value="Rhs_assc_core"/>
    <property type="match status" value="1"/>
</dbReference>
<dbReference type="InterPro" id="IPR050708">
    <property type="entry name" value="T6SS_VgrG/RHS"/>
</dbReference>
<dbReference type="GO" id="GO:0005576">
    <property type="term" value="C:extracellular region"/>
    <property type="evidence" value="ECO:0007669"/>
    <property type="project" value="UniProtKB-SubCell"/>
</dbReference>
<keyword evidence="4" id="KW-0843">Virulence</keyword>
<dbReference type="Pfam" id="PF03534">
    <property type="entry name" value="SpvB"/>
    <property type="match status" value="1"/>
</dbReference>
<dbReference type="RefSeq" id="WP_263541140.1">
    <property type="nucleotide sequence ID" value="NZ_JAOVZO020000011.1"/>
</dbReference>
<comment type="subcellular location">
    <subcellularLocation>
        <location evidence="1">Secreted</location>
    </subcellularLocation>
</comment>
<evidence type="ECO:0000256" key="1">
    <source>
        <dbReference type="ARBA" id="ARBA00004613"/>
    </source>
</evidence>
<dbReference type="Pfam" id="PF05593">
    <property type="entry name" value="RHS_repeat"/>
    <property type="match status" value="1"/>
</dbReference>
<dbReference type="Proteomes" id="UP001139971">
    <property type="component" value="Unassembled WGS sequence"/>
</dbReference>
<keyword evidence="3" id="KW-0732">Signal</keyword>
<gene>
    <name evidence="6" type="ORF">OD750_008405</name>
</gene>
<dbReference type="SUPFAM" id="SSF69318">
    <property type="entry name" value="Integrin alpha N-terminal domain"/>
    <property type="match status" value="2"/>
</dbReference>
<evidence type="ECO:0000256" key="3">
    <source>
        <dbReference type="ARBA" id="ARBA00022729"/>
    </source>
</evidence>
<dbReference type="InterPro" id="IPR028994">
    <property type="entry name" value="Integrin_alpha_N"/>
</dbReference>
<dbReference type="Gene3D" id="2.180.10.10">
    <property type="entry name" value="RHS repeat-associated core"/>
    <property type="match status" value="1"/>
</dbReference>
<feature type="region of interest" description="Disordered" evidence="5">
    <location>
        <begin position="2264"/>
        <end position="2297"/>
    </location>
</feature>
<proteinExistence type="predicted"/>
<dbReference type="EMBL" id="JAOVZO020000011">
    <property type="protein sequence ID" value="MDC8012568.1"/>
    <property type="molecule type" value="Genomic_DNA"/>
</dbReference>
<protein>
    <submittedName>
        <fullName evidence="6">FG-GAP-like repeat-containing protein</fullName>
    </submittedName>
</protein>
<organism evidence="6 7">
    <name type="scientific">Tahibacter soli</name>
    <dbReference type="NCBI Taxonomy" id="2983605"/>
    <lineage>
        <taxon>Bacteria</taxon>
        <taxon>Pseudomonadati</taxon>
        <taxon>Pseudomonadota</taxon>
        <taxon>Gammaproteobacteria</taxon>
        <taxon>Lysobacterales</taxon>
        <taxon>Rhodanobacteraceae</taxon>
        <taxon>Tahibacter</taxon>
    </lineage>
</organism>
<evidence type="ECO:0000313" key="6">
    <source>
        <dbReference type="EMBL" id="MDC8012568.1"/>
    </source>
</evidence>
<evidence type="ECO:0000256" key="2">
    <source>
        <dbReference type="ARBA" id="ARBA00022525"/>
    </source>
</evidence>
<reference evidence="6" key="1">
    <citation type="submission" date="2023-02" db="EMBL/GenBank/DDBJ databases">
        <title>Tahibacter soli sp. nov. isolated from soil.</title>
        <authorList>
            <person name="Baek J.H."/>
            <person name="Lee J.K."/>
            <person name="Choi D.G."/>
            <person name="Jeon C.O."/>
        </authorList>
    </citation>
    <scope>NUCLEOTIDE SEQUENCE</scope>
    <source>
        <strain evidence="6">BL</strain>
    </source>
</reference>
<dbReference type="PANTHER" id="PTHR32305">
    <property type="match status" value="1"/>
</dbReference>
<sequence length="2439" mass="257651">MDRGIPLRDRLAVAWIVATLTLAAGVGVPIRGSYALDAPLGVLADLPPHDATVGTMAGEAMAEGGAASYTIPITLPPGRRGMQPSLSLSYSSRSGAGTAGLGWSLGGTSSIHRCPRTPEQDGEARAVRGDASDRLCLDGQRLIVVNPTTLVPIAGQAGYGANGAVYRTEIDSFARITQFGDTLGGAGSCFKVESKSGVVRYYGGTPIGISCSDGARVIPGGVTAPLSWMVKREVDSLGNTVTYTYASSDATGTYGVGEVLLQGVQYTGFGADPGDRSVTLLYEERPAIDRTSSYVAGGVTRQTRRLSAIGTHDGSQAVRSYALAYHASNYSGHSVLESVTECAYAPGSATPVCHSPTTFTYADSGEIRWPHEFKRLTIPGLTSAQLDQPDANSVVPAGHPTEPEGTVNVARPSYVRELGDFDGDGTRELGITHYNASGVPKQYLAAFTTDRQLRGIVDADTGLGVPGVLSAGTQLADVNGDGRTDLVGRRVVGGQRKIYVGVWTTTGATSWLPGNFTPYDLAVPLPSPTDAVGCEAVSFADMNGDGRADLLLEVPTSMTCGTASPPRELRIYLGQAGTDPLVPTFAATPSVTRALANVPGSGSTVHSEGISLMDFDGDGLPDALVSRPADETEQNRTLKVWFGRNTGGTYTLGGTGQEIASIAGLANPPLAADETHKQAYTVWADVNGDGLQDWISIAIGGDGIGYWAVRLNKGGVLGARMITTSRRGIERCVNDPQPNTTNNHCGVRWQPVFTALTRTADVDSDGRADLLVPRAFAARLCVRRVAAHPSKPGEEVYHYWCPENPQTGALDPAPGDLIVTPPNKYYGMYAPGGDATDGSQAGRFGGDFDPSAYFMDALRFVQTSETTFGIEATPTDIVRGQSSFDMYGDGLTDEIAYIGNAYKPVTTLPRYDAVALYGSGLGPDTLPDGTPVTDLEAQRYTYVSENVGVGRITPTLSGALPRPAAVEAIGDLPRLPELMTGATNGLGDTANWTHLPLGVGLSVPNFTVAGQPFYAIPAQRYTDARHYYFASSMPVVYALLRSNGIGGSSGARTQVFTYAEAMYNHQGRGFQGFRQIATYTATGDQAVDRELRTLTTFHQKFPLTGKAASVAVAPSSQPGFPISREANDWRCTLGASERQVCPGDGATPNSPQRDTVYFPYLDHQVATTYDLVQAEAGVSAAISEVDTLNAASSSATTSGWDAFGNLRHEVVTSRDLGGGAYPDGPFVAEHRRTTERAFTSSTSTWFLDQLDSETTTATITYSAGHTPPAGVAAPPRTLTTGYAWNADRTPSRQVVQFGIAGQEAKTAWCYRTANADCPSPPGGTNYGLPSSMVVSAPDAGTARRASYTYSRNGIAAADDGYFVLTTTNAVGHVVTTERRPRDGQVSRAIAPNLTSAVTTYDAFDRPVAVEARGTNSALIEPETRMALTRYAAGRCSTEVGTVGGGGEAYAAYCATTVKAGAPTTVTWNDRLGRPVKAAQRGFDGRFIVTKTEYDLMGAVHRQSMPRYADAVTDLWQERTYDRQGRLAVQIDPATDLAPGNGDRRTRMTYAGRRTTTRVQDNTLNPALPCAAGTACYETKAYTNVLGSVMYGVDAGNTATRSWVDPNGKPVGIQDNEGVLTIAVYDARGRRTQSVDPDQGTWSFVQNGLDELVSETDGRGAVMTVTQRDLAGRVRQTTRTPPPPPTPLPVGMTNETIVDEWAYDPANGPGQLASILRKRGTTIAGAVQVWKEQYGYETTTRRPSTITSTIDGEAGTWISAVTYDSNGREWTRSYPSGLTVETGYTAYGQVRQLNNRATGAIYWTATAADAWGKVTAETFGNGLTGTHTWAASTGQAKQLQWRNGPTTVERFDYAYDPLGNLKSQQRGGVTETYGYDARQRLTATTLSSGGGASFAYSASGNLTSKSDFSAGGNAYSYGGNGCGPHGVSGVAMPGGGTVTYACDANGNVIGGSALTASFDVENRPRTIARDASGSGGGGSDLIFKNGFEAGSSAPETLQGGPADGSMSYAYDAKGGRYVEIAAGGTTRYGPNGYEKVIAGTVTHRHELGPVIVSRVGTTDTVSYVLRDRLGSTIAVSDASMAVNERRQFDAFGKARNADFTNRPAGQANLTATNRGFTAHTQADDVWLVHMNGRVYDQNLGRFLSVDPIVQGGGSQALNPYSYIQNNPLSGTDPSGYAAAKDECAGSKAGGCTMPDQPAKLVKATSLTGSRIAGGGTGGSSFSYVEVNPSEGGQASLAVALAGSSSGYVMQASVIDSAAGAIAADNGKAGDRQAKAQDRPARGQMRNKPASDGAHDGMNLPVKKKISSNPDYVVAFFEDLYEPLKEMAKGLELEEDWMLALSSYESGWYNSHNRGLNNPFGLTKAGGANIKFSSPQAAINLWINTFGNQVRSAGSIDEFITNLLSPPRVYNTENKKWSSDVKGQVETIKLRKEIWLNGKKP</sequence>
<dbReference type="Gene3D" id="2.130.10.130">
    <property type="entry name" value="Integrin alpha, N-terminal"/>
    <property type="match status" value="1"/>
</dbReference>
<dbReference type="GO" id="GO:0005737">
    <property type="term" value="C:cytoplasm"/>
    <property type="evidence" value="ECO:0007669"/>
    <property type="project" value="InterPro"/>
</dbReference>
<keyword evidence="7" id="KW-1185">Reference proteome</keyword>
<dbReference type="InterPro" id="IPR003284">
    <property type="entry name" value="Sal_SpvB"/>
</dbReference>
<accession>A0A9X4BHM2</accession>
<dbReference type="InterPro" id="IPR013517">
    <property type="entry name" value="FG-GAP"/>
</dbReference>
<evidence type="ECO:0000256" key="4">
    <source>
        <dbReference type="ARBA" id="ARBA00023026"/>
    </source>
</evidence>
<dbReference type="InterPro" id="IPR022385">
    <property type="entry name" value="Rhs_assc_core"/>
</dbReference>